<dbReference type="InterPro" id="IPR036291">
    <property type="entry name" value="NAD(P)-bd_dom_sf"/>
</dbReference>
<comment type="caution">
    <text evidence="3">The sequence shown here is derived from an EMBL/GenBank/DDBJ whole genome shotgun (WGS) entry which is preliminary data.</text>
</comment>
<evidence type="ECO:0008006" key="5">
    <source>
        <dbReference type="Google" id="ProtNLM"/>
    </source>
</evidence>
<keyword evidence="4" id="KW-1185">Reference proteome</keyword>
<evidence type="ECO:0000313" key="3">
    <source>
        <dbReference type="EMBL" id="KAH0591633.1"/>
    </source>
</evidence>
<dbReference type="Proteomes" id="UP000764110">
    <property type="component" value="Unassembled WGS sequence"/>
</dbReference>
<organism evidence="3 4">
    <name type="scientific">Metarhizium humberi</name>
    <dbReference type="NCBI Taxonomy" id="2596975"/>
    <lineage>
        <taxon>Eukaryota</taxon>
        <taxon>Fungi</taxon>
        <taxon>Dikarya</taxon>
        <taxon>Ascomycota</taxon>
        <taxon>Pezizomycotina</taxon>
        <taxon>Sordariomycetes</taxon>
        <taxon>Hypocreomycetidae</taxon>
        <taxon>Hypocreales</taxon>
        <taxon>Clavicipitaceae</taxon>
        <taxon>Metarhizium</taxon>
    </lineage>
</organism>
<keyword evidence="2" id="KW-0560">Oxidoreductase</keyword>
<proteinExistence type="inferred from homology"/>
<dbReference type="PANTHER" id="PTHR24320:SF152">
    <property type="entry name" value="SHORT-CHAIN DEHYDROGENASE_REDUCTASE FAMILY PROTEIN"/>
    <property type="match status" value="1"/>
</dbReference>
<dbReference type="Gene3D" id="3.40.50.720">
    <property type="entry name" value="NAD(P)-binding Rossmann-like Domain"/>
    <property type="match status" value="1"/>
</dbReference>
<dbReference type="SUPFAM" id="SSF51735">
    <property type="entry name" value="NAD(P)-binding Rossmann-fold domains"/>
    <property type="match status" value="1"/>
</dbReference>
<dbReference type="Pfam" id="PF00106">
    <property type="entry name" value="adh_short"/>
    <property type="match status" value="1"/>
</dbReference>
<sequence length="329" mass="36496">MASKYHHTILITGATSGLGYECALSIARQCPDVQIIIASRSDPNACANSINHHLGQSNVEFIKLDLSSLSKIRQFVSEWEAKSFPSIQAMVMNAALQFPGQVDYTEDGFEKTFAISHIGHALLFNLLRSHLADTARVVIVSSGTHDPAQRTGMPTAVYNSAEELAHPTPETCQYKGRQRYTSTKLANVLYTYALDDHFRRVAQKSGGQTKWTASAIDPGLMPGTGLARQTTGIQRFLWFHVLPAILPLLRLLVSKNIHSPKESGEAVARLAVGEDVQGQSGVYYEGTKPIKSSDASYDKSKQEDLWMWTAKTLARDEVERSRFELRDIW</sequence>
<evidence type="ECO:0000313" key="4">
    <source>
        <dbReference type="Proteomes" id="UP000764110"/>
    </source>
</evidence>
<dbReference type="GO" id="GO:0016491">
    <property type="term" value="F:oxidoreductase activity"/>
    <property type="evidence" value="ECO:0007669"/>
    <property type="project" value="UniProtKB-KW"/>
</dbReference>
<gene>
    <name evidence="3" type="ORF">MHUMG1_10633</name>
</gene>
<protein>
    <recommendedName>
        <fullName evidence="5">NAD(P)-binding domain protein</fullName>
    </recommendedName>
</protein>
<evidence type="ECO:0000256" key="1">
    <source>
        <dbReference type="ARBA" id="ARBA00006484"/>
    </source>
</evidence>
<accession>A0A9P8S2Z5</accession>
<dbReference type="EMBL" id="JACEFI010000103">
    <property type="protein sequence ID" value="KAH0591633.1"/>
    <property type="molecule type" value="Genomic_DNA"/>
</dbReference>
<comment type="similarity">
    <text evidence="1">Belongs to the short-chain dehydrogenases/reductases (SDR) family.</text>
</comment>
<dbReference type="PANTHER" id="PTHR24320">
    <property type="entry name" value="RETINOL DEHYDROGENASE"/>
    <property type="match status" value="1"/>
</dbReference>
<dbReference type="InterPro" id="IPR002347">
    <property type="entry name" value="SDR_fam"/>
</dbReference>
<name>A0A9P8S2Z5_9HYPO</name>
<dbReference type="AlphaFoldDB" id="A0A9P8S2Z5"/>
<reference evidence="3 4" key="1">
    <citation type="submission" date="2020-07" db="EMBL/GenBank/DDBJ databases">
        <title>Metarhizium humberi genome.</title>
        <authorList>
            <person name="Lysoe E."/>
        </authorList>
    </citation>
    <scope>NUCLEOTIDE SEQUENCE [LARGE SCALE GENOMIC DNA]</scope>
    <source>
        <strain evidence="3 4">ESALQ1638</strain>
    </source>
</reference>
<evidence type="ECO:0000256" key="2">
    <source>
        <dbReference type="ARBA" id="ARBA00023002"/>
    </source>
</evidence>